<keyword evidence="3" id="KW-1185">Reference proteome</keyword>
<evidence type="ECO:0008006" key="4">
    <source>
        <dbReference type="Google" id="ProtNLM"/>
    </source>
</evidence>
<sequence>MRNRALLCGIALIATAEPASAQSRTEITPHIEASQVLTADLQSGDVLTYSTLGAGLDALIQSRRVQVQLSYNYEHRFAYDDDLSDEDVHSGLARAAIDVAPGVSFDASAIATRSRTDIRGADPSLLAVDSDNITQIYSADLGPTVSTGIGPVQIGAAYRFGYTKAETPDYVAAADQPAQDYFDSSTRHAFSASAGVEAGRVLPVGITVSAAVNREDASQLDQRYQGEYVRGDLVLPVSRELALVGGAGYEHIEISQRDALTDDDGDPVISSSGRYVTDPDSPRRIAYETDNPLFWDAGILWRPSPRTELEARIGRRYDSWSYTGSFSHQIGPGSGIQVGVYDSVQSFGRQLGSAVEALPTQFDTSPDTFSNNYNGCVYGSVGSAAGGCLNGVLQSLAAANYRARGVDGVISFNRGGTRFGIGAGYANRRYYAPELIAGIDIDGVTDESYYFQAFAARALSSTSTLSGNIYANYYESGLGSSSVWGAGANLAYTRSFGRLGASLSGGLFTYDTEGAQQDISAQALLGLGYSF</sequence>
<feature type="chain" id="PRO_5046937853" description="Preprotein translocase subunit YajC" evidence="1">
    <location>
        <begin position="22"/>
        <end position="531"/>
    </location>
</feature>
<evidence type="ECO:0000313" key="3">
    <source>
        <dbReference type="Proteomes" id="UP001197214"/>
    </source>
</evidence>
<feature type="signal peptide" evidence="1">
    <location>
        <begin position="1"/>
        <end position="21"/>
    </location>
</feature>
<name>A0ABS6XH40_9SPHN</name>
<keyword evidence="1" id="KW-0732">Signal</keyword>
<proteinExistence type="predicted"/>
<dbReference type="RefSeq" id="WP_219236626.1">
    <property type="nucleotide sequence ID" value="NZ_JAHWZX010000001.1"/>
</dbReference>
<organism evidence="2 3">
    <name type="scientific">Stakelama flava</name>
    <dbReference type="NCBI Taxonomy" id="2860338"/>
    <lineage>
        <taxon>Bacteria</taxon>
        <taxon>Pseudomonadati</taxon>
        <taxon>Pseudomonadota</taxon>
        <taxon>Alphaproteobacteria</taxon>
        <taxon>Sphingomonadales</taxon>
        <taxon>Sphingomonadaceae</taxon>
        <taxon>Stakelama</taxon>
    </lineage>
</organism>
<gene>
    <name evidence="2" type="ORF">KY084_01370</name>
</gene>
<comment type="caution">
    <text evidence="2">The sequence shown here is derived from an EMBL/GenBank/DDBJ whole genome shotgun (WGS) entry which is preliminary data.</text>
</comment>
<accession>A0ABS6XH40</accession>
<dbReference type="Proteomes" id="UP001197214">
    <property type="component" value="Unassembled WGS sequence"/>
</dbReference>
<evidence type="ECO:0000313" key="2">
    <source>
        <dbReference type="EMBL" id="MBW4329527.1"/>
    </source>
</evidence>
<dbReference type="EMBL" id="JAHWZX010000001">
    <property type="protein sequence ID" value="MBW4329527.1"/>
    <property type="molecule type" value="Genomic_DNA"/>
</dbReference>
<reference evidence="2 3" key="1">
    <citation type="submission" date="2021-07" db="EMBL/GenBank/DDBJ databases">
        <title>Stakelama flava sp. nov., a novel endophytic bacterium isolated from branch of Kandelia candel.</title>
        <authorList>
            <person name="Tuo L."/>
        </authorList>
    </citation>
    <scope>NUCLEOTIDE SEQUENCE [LARGE SCALE GENOMIC DNA]</scope>
    <source>
        <strain evidence="2 3">CBK3Z-3</strain>
    </source>
</reference>
<evidence type="ECO:0000256" key="1">
    <source>
        <dbReference type="SAM" id="SignalP"/>
    </source>
</evidence>
<protein>
    <recommendedName>
        <fullName evidence="4">Preprotein translocase subunit YajC</fullName>
    </recommendedName>
</protein>